<accession>A0A8F2E4U1</accession>
<reference evidence="1" key="1">
    <citation type="submission" date="2020-10" db="EMBL/GenBank/DDBJ databases">
        <title>Complete genome sequence of vB_MoxS-R1, a novel marine prophage inducted from Microbacterium.</title>
        <authorList>
            <person name="Zheng H."/>
            <person name="Liu B."/>
            <person name="Xu Y."/>
            <person name="Chen F."/>
        </authorList>
    </citation>
    <scope>NUCLEOTIDE SEQUENCE</scope>
</reference>
<evidence type="ECO:0000313" key="1">
    <source>
        <dbReference type="EMBL" id="QWT28910.1"/>
    </source>
</evidence>
<proteinExistence type="predicted"/>
<protein>
    <recommendedName>
        <fullName evidence="3">Minor tail protein</fullName>
    </recommendedName>
</protein>
<sequence length="361" mass="39288">MRDVSARTLDLIRSGGFSRVWVADLMYDGQRRLANLNISDPDLSWDGNQFVAGSGSCTVVWADDHATSMIPKQVGDWFSPFGSELQIDCLVGAGEFSERIPMGRFVIDSVPTSVESQMPWEGRVIHPGESFELTLKDGLQRVIRDRFAVPTQSVSTSVWGEIQAVTGLPVVRNIADAAIATPVTHDEQKDAAVSKLFDRLGAWPALNPSGVLTARPKAWPAPVDDLTGYVSAPRTLTAEKTYNRVVVTGKSPTGEPVYGVASVTDGFLRVGNADGSASPFGVATYTYSSDFLTTTKQCYDYAAELLPRVSRVRGVTREVTERFNPLREVGDVLRFEGSRVRVLKVSHGDATTQLTVEVADE</sequence>
<dbReference type="EMBL" id="MW073100">
    <property type="protein sequence ID" value="QWT28910.1"/>
    <property type="molecule type" value="Genomic_DNA"/>
</dbReference>
<organism evidence="1 2">
    <name type="scientific">Microbacterium phage vB_MoxS-R1</name>
    <dbReference type="NCBI Taxonomy" id="2848881"/>
    <lineage>
        <taxon>Viruses</taxon>
        <taxon>Duplodnaviria</taxon>
        <taxon>Heunggongvirae</taxon>
        <taxon>Uroviricota</taxon>
        <taxon>Caudoviricetes</taxon>
        <taxon>Syrbvirus</taxon>
        <taxon>Syrbvirus R1</taxon>
    </lineage>
</organism>
<name>A0A8F2E4U1_9CAUD</name>
<dbReference type="Proteomes" id="UP000683438">
    <property type="component" value="Segment"/>
</dbReference>
<keyword evidence="2" id="KW-1185">Reference proteome</keyword>
<gene>
    <name evidence="1" type="ORF">vBMoxSR1_gp60</name>
</gene>
<evidence type="ECO:0008006" key="3">
    <source>
        <dbReference type="Google" id="ProtNLM"/>
    </source>
</evidence>
<evidence type="ECO:0000313" key="2">
    <source>
        <dbReference type="Proteomes" id="UP000683438"/>
    </source>
</evidence>